<evidence type="ECO:0000313" key="2">
    <source>
        <dbReference type="EMBL" id="RXH23402.1"/>
    </source>
</evidence>
<organism evidence="2 3">
    <name type="scientific">Bradyrhizobium nanningense</name>
    <dbReference type="NCBI Taxonomy" id="1325118"/>
    <lineage>
        <taxon>Bacteria</taxon>
        <taxon>Pseudomonadati</taxon>
        <taxon>Pseudomonadota</taxon>
        <taxon>Alphaproteobacteria</taxon>
        <taxon>Hyphomicrobiales</taxon>
        <taxon>Nitrobacteraceae</taxon>
        <taxon>Bradyrhizobium</taxon>
    </lineage>
</organism>
<dbReference type="EMBL" id="LBJQ01000091">
    <property type="protein sequence ID" value="RXH23402.1"/>
    <property type="molecule type" value="Genomic_DNA"/>
</dbReference>
<keyword evidence="3" id="KW-1185">Reference proteome</keyword>
<evidence type="ECO:0000313" key="3">
    <source>
        <dbReference type="Proteomes" id="UP000289546"/>
    </source>
</evidence>
<comment type="caution">
    <text evidence="2">The sequence shown here is derived from an EMBL/GenBank/DDBJ whole genome shotgun (WGS) entry which is preliminary data.</text>
</comment>
<feature type="compositionally biased region" description="Polar residues" evidence="1">
    <location>
        <begin position="21"/>
        <end position="35"/>
    </location>
</feature>
<evidence type="ECO:0000256" key="1">
    <source>
        <dbReference type="SAM" id="MobiDB-lite"/>
    </source>
</evidence>
<proteinExistence type="predicted"/>
<reference evidence="2 3" key="1">
    <citation type="submission" date="2015-04" db="EMBL/GenBank/DDBJ databases">
        <title>Comparative genomics of rhizobia nodulating Arachis hypogaea in China.</title>
        <authorList>
            <person name="Li Y."/>
        </authorList>
    </citation>
    <scope>NUCLEOTIDE SEQUENCE [LARGE SCALE GENOMIC DNA]</scope>
    <source>
        <strain evidence="2 3">CCBAU 51757</strain>
    </source>
</reference>
<feature type="region of interest" description="Disordered" evidence="1">
    <location>
        <begin position="1"/>
        <end position="66"/>
    </location>
</feature>
<dbReference type="Proteomes" id="UP000289546">
    <property type="component" value="Unassembled WGS sequence"/>
</dbReference>
<dbReference type="AlphaFoldDB" id="A0A4Q0RUS7"/>
<feature type="compositionally biased region" description="Low complexity" evidence="1">
    <location>
        <begin position="1"/>
        <end position="20"/>
    </location>
</feature>
<accession>A0A4Q0RUS7</accession>
<name>A0A4Q0RUS7_9BRAD</name>
<sequence length="66" mass="6436">MGIHGTTTGANINTNTGQTNPNVQPPTANGTSPSAAQAERNAGVGHAPNGLPIGSPGTGTSNEDQK</sequence>
<gene>
    <name evidence="2" type="ORF">XH99_32365</name>
</gene>
<protein>
    <submittedName>
        <fullName evidence="2">Uncharacterized protein</fullName>
    </submittedName>
</protein>